<gene>
    <name evidence="3" type="ORF">GP2143_12651</name>
</gene>
<protein>
    <recommendedName>
        <fullName evidence="2">Ice-binding protein C-terminal domain-containing protein</fullName>
    </recommendedName>
</protein>
<feature type="chain" id="PRO_5002631291" description="Ice-binding protein C-terminal domain-containing protein" evidence="1">
    <location>
        <begin position="21"/>
        <end position="225"/>
    </location>
</feature>
<feature type="domain" description="Ice-binding protein C-terminal" evidence="2">
    <location>
        <begin position="199"/>
        <end position="221"/>
    </location>
</feature>
<reference evidence="3 4" key="1">
    <citation type="journal article" date="2010" name="J. Bacteriol.">
        <title>Genome sequence of the oligotrophic marine Gammaproteobacterium HTCC2143, isolated from the Oregon Coast.</title>
        <authorList>
            <person name="Oh H.M."/>
            <person name="Kang I."/>
            <person name="Ferriera S."/>
            <person name="Giovannoni S.J."/>
            <person name="Cho J.C."/>
        </authorList>
    </citation>
    <scope>NUCLEOTIDE SEQUENCE [LARGE SCALE GENOMIC DNA]</scope>
    <source>
        <strain evidence="3 4">HTCC2143</strain>
    </source>
</reference>
<dbReference type="AlphaFoldDB" id="A0Y7K0"/>
<accession>A0Y7K0</accession>
<keyword evidence="1" id="KW-0732">Signal</keyword>
<evidence type="ECO:0000313" key="3">
    <source>
        <dbReference type="EMBL" id="EAW32104.1"/>
    </source>
</evidence>
<dbReference type="NCBIfam" id="TIGR02595">
    <property type="entry name" value="PEP_CTERM"/>
    <property type="match status" value="1"/>
</dbReference>
<comment type="caution">
    <text evidence="3">The sequence shown here is derived from an EMBL/GenBank/DDBJ whole genome shotgun (WGS) entry which is preliminary data.</text>
</comment>
<sequence length="225" mass="24537">MKMKKLAALAITLAASSAHAVLFDFNTLSENTVHNPSFMQGGITLSFTADDTSRITKNPYAHHDTSGSYGGIGVIAARSDSDEVDGSNYNDETLIATFDQDVRMTAFSFTDGDHDLDFTQDSVTKKWSLSCWCEQEVPKDGDDFDFFLGDSKIFDEEDILDDGGSLFDVAGKDLVGDVFSWVADDRSDSWYLRSVNVETVPEPGSLTLLGLGLVGLGFARRKTKA</sequence>
<evidence type="ECO:0000256" key="1">
    <source>
        <dbReference type="SAM" id="SignalP"/>
    </source>
</evidence>
<evidence type="ECO:0000313" key="4">
    <source>
        <dbReference type="Proteomes" id="UP000004931"/>
    </source>
</evidence>
<name>A0Y7K0_9GAMM</name>
<dbReference type="EMBL" id="AAVT01000001">
    <property type="protein sequence ID" value="EAW32104.1"/>
    <property type="molecule type" value="Genomic_DNA"/>
</dbReference>
<proteinExistence type="predicted"/>
<dbReference type="Pfam" id="PF07589">
    <property type="entry name" value="PEP-CTERM"/>
    <property type="match status" value="1"/>
</dbReference>
<keyword evidence="4" id="KW-1185">Reference proteome</keyword>
<dbReference type="Proteomes" id="UP000004931">
    <property type="component" value="Unassembled WGS sequence"/>
</dbReference>
<feature type="signal peptide" evidence="1">
    <location>
        <begin position="1"/>
        <end position="20"/>
    </location>
</feature>
<evidence type="ECO:0000259" key="2">
    <source>
        <dbReference type="Pfam" id="PF07589"/>
    </source>
</evidence>
<organism evidence="3 4">
    <name type="scientific">marine gamma proteobacterium HTCC2143</name>
    <dbReference type="NCBI Taxonomy" id="247633"/>
    <lineage>
        <taxon>Bacteria</taxon>
        <taxon>Pseudomonadati</taxon>
        <taxon>Pseudomonadota</taxon>
        <taxon>Gammaproteobacteria</taxon>
        <taxon>Cellvibrionales</taxon>
        <taxon>Spongiibacteraceae</taxon>
        <taxon>BD1-7 clade</taxon>
    </lineage>
</organism>
<dbReference type="InterPro" id="IPR013424">
    <property type="entry name" value="Ice-binding_C"/>
</dbReference>